<name>A0AAV5QYL8_PICKL</name>
<evidence type="ECO:0008006" key="3">
    <source>
        <dbReference type="Google" id="ProtNLM"/>
    </source>
</evidence>
<protein>
    <recommendedName>
        <fullName evidence="3">F-box domain-containing protein</fullName>
    </recommendedName>
</protein>
<accession>A0AAV5QYL8</accession>
<dbReference type="Proteomes" id="UP001378960">
    <property type="component" value="Unassembled WGS sequence"/>
</dbReference>
<evidence type="ECO:0000313" key="2">
    <source>
        <dbReference type="Proteomes" id="UP001378960"/>
    </source>
</evidence>
<dbReference type="AlphaFoldDB" id="A0AAV5QYL8"/>
<sequence length="272" mass="30842">MSFFLNIPTELQLRVLENVSVDTLQNLLVTDKYFNSITLSSIHSTVNTLTASDDRFYFSVFSPQVKTHLIQTFNTTCVSTPIQNSQINTPLKTESDDKTLLVDLNRVSEKLNLISSNSSLFQSMNYNSNPFSPYKSVFKLGDLQYTRNPLKYNSTNVPANEDSTTSLSLVVNEDEPYINIQFEMQMKKDISSDNLSSLFKVHSRISPLKEIGASSTGVLYSDDKAVMVEYSILKESEVPPYNGYDYDVFHNYKINFGNIEINNTYLLDCIEG</sequence>
<comment type="caution">
    <text evidence="1">The sequence shown here is derived from an EMBL/GenBank/DDBJ whole genome shotgun (WGS) entry which is preliminary data.</text>
</comment>
<gene>
    <name evidence="1" type="ORF">DAPK24_008790</name>
</gene>
<proteinExistence type="predicted"/>
<evidence type="ECO:0000313" key="1">
    <source>
        <dbReference type="EMBL" id="GMM44304.1"/>
    </source>
</evidence>
<organism evidence="1 2">
    <name type="scientific">Pichia kluyveri</name>
    <name type="common">Yeast</name>
    <dbReference type="NCBI Taxonomy" id="36015"/>
    <lineage>
        <taxon>Eukaryota</taxon>
        <taxon>Fungi</taxon>
        <taxon>Dikarya</taxon>
        <taxon>Ascomycota</taxon>
        <taxon>Saccharomycotina</taxon>
        <taxon>Pichiomycetes</taxon>
        <taxon>Pichiales</taxon>
        <taxon>Pichiaceae</taxon>
        <taxon>Pichia</taxon>
    </lineage>
</organism>
<keyword evidence="2" id="KW-1185">Reference proteome</keyword>
<dbReference type="EMBL" id="BTGB01000001">
    <property type="protein sequence ID" value="GMM44304.1"/>
    <property type="molecule type" value="Genomic_DNA"/>
</dbReference>
<reference evidence="1 2" key="1">
    <citation type="journal article" date="2023" name="Elife">
        <title>Identification of key yeast species and microbe-microbe interactions impacting larval growth of Drosophila in the wild.</title>
        <authorList>
            <person name="Mure A."/>
            <person name="Sugiura Y."/>
            <person name="Maeda R."/>
            <person name="Honda K."/>
            <person name="Sakurai N."/>
            <person name="Takahashi Y."/>
            <person name="Watada M."/>
            <person name="Katoh T."/>
            <person name="Gotoh A."/>
            <person name="Gotoh Y."/>
            <person name="Taniguchi I."/>
            <person name="Nakamura K."/>
            <person name="Hayashi T."/>
            <person name="Katayama T."/>
            <person name="Uemura T."/>
            <person name="Hattori Y."/>
        </authorList>
    </citation>
    <scope>NUCLEOTIDE SEQUENCE [LARGE SCALE GENOMIC DNA]</scope>
    <source>
        <strain evidence="1 2">PK-24</strain>
    </source>
</reference>